<comment type="caution">
    <text evidence="10">The sequence shown here is derived from an EMBL/GenBank/DDBJ whole genome shotgun (WGS) entry which is preliminary data.</text>
</comment>
<keyword evidence="8" id="KW-0800">Toxin</keyword>
<dbReference type="SUPFAM" id="SSF88723">
    <property type="entry name" value="PIN domain-like"/>
    <property type="match status" value="1"/>
</dbReference>
<keyword evidence="5 8" id="KW-0378">Hydrolase</keyword>
<comment type="cofactor">
    <cofactor evidence="1 8">
        <name>Mg(2+)</name>
        <dbReference type="ChEBI" id="CHEBI:18420"/>
    </cofactor>
</comment>
<evidence type="ECO:0000259" key="9">
    <source>
        <dbReference type="Pfam" id="PF01850"/>
    </source>
</evidence>
<comment type="similarity">
    <text evidence="7 8">Belongs to the PINc/VapC protein family.</text>
</comment>
<dbReference type="Proteomes" id="UP000534186">
    <property type="component" value="Unassembled WGS sequence"/>
</dbReference>
<dbReference type="GO" id="GO:0016787">
    <property type="term" value="F:hydrolase activity"/>
    <property type="evidence" value="ECO:0007669"/>
    <property type="project" value="UniProtKB-KW"/>
</dbReference>
<gene>
    <name evidence="8" type="primary">vapC</name>
    <name evidence="10" type="ORF">HDF12_000128</name>
</gene>
<dbReference type="InterPro" id="IPR050556">
    <property type="entry name" value="Type_II_TA_system_RNase"/>
</dbReference>
<sequence>MEDKAGEVLKILLDTDVISQFTKDVPHPGVHAWLRGAINEDLYLSAISVEEIREGIEMMDTGRKKRRLDQWLTDEVLIDYRARILPVGVEIADLCGRILAAEEKEGRHPDVSDAYIAATARVHGMWLATLNRKHFERLGVELVEF</sequence>
<evidence type="ECO:0000256" key="4">
    <source>
        <dbReference type="ARBA" id="ARBA00022723"/>
    </source>
</evidence>
<dbReference type="Pfam" id="PF01850">
    <property type="entry name" value="PIN"/>
    <property type="match status" value="1"/>
</dbReference>
<feature type="domain" description="PIN" evidence="9">
    <location>
        <begin position="11"/>
        <end position="139"/>
    </location>
</feature>
<name>A0A7Y9NJ50_9BACT</name>
<keyword evidence="3 8" id="KW-0540">Nuclease</keyword>
<dbReference type="InterPro" id="IPR022907">
    <property type="entry name" value="VapC_family"/>
</dbReference>
<feature type="binding site" evidence="8">
    <location>
        <position position="113"/>
    </location>
    <ligand>
        <name>Mg(2+)</name>
        <dbReference type="ChEBI" id="CHEBI:18420"/>
    </ligand>
</feature>
<dbReference type="GO" id="GO:0004540">
    <property type="term" value="F:RNA nuclease activity"/>
    <property type="evidence" value="ECO:0007669"/>
    <property type="project" value="InterPro"/>
</dbReference>
<dbReference type="EC" id="3.1.-.-" evidence="8"/>
<proteinExistence type="inferred from homology"/>
<accession>A0A7Y9NJ50</accession>
<evidence type="ECO:0000256" key="7">
    <source>
        <dbReference type="ARBA" id="ARBA00038093"/>
    </source>
</evidence>
<dbReference type="GO" id="GO:0090729">
    <property type="term" value="F:toxin activity"/>
    <property type="evidence" value="ECO:0007669"/>
    <property type="project" value="UniProtKB-KW"/>
</dbReference>
<evidence type="ECO:0000313" key="10">
    <source>
        <dbReference type="EMBL" id="NYF49763.1"/>
    </source>
</evidence>
<evidence type="ECO:0000256" key="1">
    <source>
        <dbReference type="ARBA" id="ARBA00001946"/>
    </source>
</evidence>
<dbReference type="HAMAP" id="MF_00265">
    <property type="entry name" value="VapC_Nob1"/>
    <property type="match status" value="1"/>
</dbReference>
<comment type="function">
    <text evidence="8">Toxic component of a toxin-antitoxin (TA) system. An RNase.</text>
</comment>
<keyword evidence="6 8" id="KW-0460">Magnesium</keyword>
<keyword evidence="2 8" id="KW-1277">Toxin-antitoxin system</keyword>
<dbReference type="GO" id="GO:0000287">
    <property type="term" value="F:magnesium ion binding"/>
    <property type="evidence" value="ECO:0007669"/>
    <property type="project" value="UniProtKB-UniRule"/>
</dbReference>
<evidence type="ECO:0000256" key="2">
    <source>
        <dbReference type="ARBA" id="ARBA00022649"/>
    </source>
</evidence>
<dbReference type="Gene3D" id="3.40.50.1010">
    <property type="entry name" value="5'-nuclease"/>
    <property type="match status" value="1"/>
</dbReference>
<dbReference type="PANTHER" id="PTHR33653">
    <property type="entry name" value="RIBONUCLEASE VAPC2"/>
    <property type="match status" value="1"/>
</dbReference>
<evidence type="ECO:0000313" key="11">
    <source>
        <dbReference type="Proteomes" id="UP000534186"/>
    </source>
</evidence>
<evidence type="ECO:0000256" key="5">
    <source>
        <dbReference type="ARBA" id="ARBA00022801"/>
    </source>
</evidence>
<dbReference type="CDD" id="cd18746">
    <property type="entry name" value="PIN_VapC4-5_FitB-like"/>
    <property type="match status" value="1"/>
</dbReference>
<dbReference type="InterPro" id="IPR029060">
    <property type="entry name" value="PIN-like_dom_sf"/>
</dbReference>
<dbReference type="AlphaFoldDB" id="A0A7Y9NJ50"/>
<keyword evidence="4 8" id="KW-0479">Metal-binding</keyword>
<evidence type="ECO:0000256" key="6">
    <source>
        <dbReference type="ARBA" id="ARBA00022842"/>
    </source>
</evidence>
<organism evidence="10 11">
    <name type="scientific">Tunturiibacter lichenicola</name>
    <dbReference type="NCBI Taxonomy" id="2051959"/>
    <lineage>
        <taxon>Bacteria</taxon>
        <taxon>Pseudomonadati</taxon>
        <taxon>Acidobacteriota</taxon>
        <taxon>Terriglobia</taxon>
        <taxon>Terriglobales</taxon>
        <taxon>Acidobacteriaceae</taxon>
        <taxon>Tunturiibacter</taxon>
    </lineage>
</organism>
<dbReference type="EMBL" id="JACCCV010000001">
    <property type="protein sequence ID" value="NYF49763.1"/>
    <property type="molecule type" value="Genomic_DNA"/>
</dbReference>
<dbReference type="PANTHER" id="PTHR33653:SF1">
    <property type="entry name" value="RIBONUCLEASE VAPC2"/>
    <property type="match status" value="1"/>
</dbReference>
<evidence type="ECO:0000256" key="8">
    <source>
        <dbReference type="HAMAP-Rule" id="MF_00265"/>
    </source>
</evidence>
<protein>
    <recommendedName>
        <fullName evidence="8">Ribonuclease VapC</fullName>
        <shortName evidence="8">RNase VapC</shortName>
        <ecNumber evidence="8">3.1.-.-</ecNumber>
    </recommendedName>
    <alternativeName>
        <fullName evidence="8">Toxin VapC</fullName>
    </alternativeName>
</protein>
<feature type="binding site" evidence="8">
    <location>
        <position position="14"/>
    </location>
    <ligand>
        <name>Mg(2+)</name>
        <dbReference type="ChEBI" id="CHEBI:18420"/>
    </ligand>
</feature>
<evidence type="ECO:0000256" key="3">
    <source>
        <dbReference type="ARBA" id="ARBA00022722"/>
    </source>
</evidence>
<dbReference type="InterPro" id="IPR002716">
    <property type="entry name" value="PIN_dom"/>
</dbReference>
<reference evidence="10 11" key="1">
    <citation type="submission" date="2020-07" db="EMBL/GenBank/DDBJ databases">
        <title>Genomic Encyclopedia of Type Strains, Phase IV (KMG-V): Genome sequencing to study the core and pangenomes of soil and plant-associated prokaryotes.</title>
        <authorList>
            <person name="Whitman W."/>
        </authorList>
    </citation>
    <scope>NUCLEOTIDE SEQUENCE [LARGE SCALE GENOMIC DNA]</scope>
    <source>
        <strain evidence="10 11">M8UP30</strain>
    </source>
</reference>